<evidence type="ECO:0000259" key="1">
    <source>
        <dbReference type="Pfam" id="PF24837"/>
    </source>
</evidence>
<dbReference type="STRING" id="386301.SAMN05216282_101144"/>
<reference evidence="2 3" key="1">
    <citation type="submission" date="2016-10" db="EMBL/GenBank/DDBJ databases">
        <authorList>
            <person name="de Groot N.N."/>
        </authorList>
    </citation>
    <scope>NUCLEOTIDE SEQUENCE [LARGE SCALE GENOMIC DNA]</scope>
    <source>
        <strain evidence="2 3">CGMCC 1.5382</strain>
    </source>
</reference>
<accession>A0A1G8XC44</accession>
<sequence length="178" mass="19446">MQDWGWPGPGEPYRVEHEFPVPIAGPPAPPLPYLYSIAAGTHPSDNPPYDQMSFRFQSGFPSYDIEYVPKLIADGSGANIPMPGSQSILRVVFRTAQAHLENGTSSIVSAPAPVIGYPAITRYASAGDFEGYVTYGIGVGRPADTNPQTRVRVYEVEKIELGRHLYVVAIQVDATPWR</sequence>
<feature type="domain" description="AMIN-like" evidence="1">
    <location>
        <begin position="37"/>
        <end position="141"/>
    </location>
</feature>
<gene>
    <name evidence="2" type="ORF">SAMN05216282_101144</name>
</gene>
<dbReference type="EMBL" id="FNFU01000001">
    <property type="protein sequence ID" value="SDJ87485.1"/>
    <property type="molecule type" value="Genomic_DNA"/>
</dbReference>
<evidence type="ECO:0000313" key="3">
    <source>
        <dbReference type="Proteomes" id="UP000198701"/>
    </source>
</evidence>
<dbReference type="Proteomes" id="UP000198701">
    <property type="component" value="Unassembled WGS sequence"/>
</dbReference>
<keyword evidence="3" id="KW-1185">Reference proteome</keyword>
<proteinExistence type="predicted"/>
<dbReference type="Pfam" id="PF24837">
    <property type="entry name" value="AMIN-like"/>
    <property type="match status" value="1"/>
</dbReference>
<protein>
    <recommendedName>
        <fullName evidence="1">AMIN-like domain-containing protein</fullName>
    </recommendedName>
</protein>
<organism evidence="2 3">
    <name type="scientific">Cryobacterium psychrotolerans</name>
    <dbReference type="NCBI Taxonomy" id="386301"/>
    <lineage>
        <taxon>Bacteria</taxon>
        <taxon>Bacillati</taxon>
        <taxon>Actinomycetota</taxon>
        <taxon>Actinomycetes</taxon>
        <taxon>Micrococcales</taxon>
        <taxon>Microbacteriaceae</taxon>
        <taxon>Cryobacterium</taxon>
    </lineage>
</organism>
<evidence type="ECO:0000313" key="2">
    <source>
        <dbReference type="EMBL" id="SDJ87485.1"/>
    </source>
</evidence>
<dbReference type="AlphaFoldDB" id="A0A1G8XC44"/>
<name>A0A1G8XC44_9MICO</name>
<dbReference type="InterPro" id="IPR056303">
    <property type="entry name" value="AMIN-like"/>
</dbReference>